<reference evidence="1 2" key="1">
    <citation type="submission" date="2023-01" db="EMBL/GenBank/DDBJ databases">
        <authorList>
            <person name="Kreplak J."/>
        </authorList>
    </citation>
    <scope>NUCLEOTIDE SEQUENCE [LARGE SCALE GENOMIC DNA]</scope>
</reference>
<evidence type="ECO:0000313" key="2">
    <source>
        <dbReference type="Proteomes" id="UP001157006"/>
    </source>
</evidence>
<accession>A0AAV0ZR13</accession>
<organism evidence="1 2">
    <name type="scientific">Vicia faba</name>
    <name type="common">Broad bean</name>
    <name type="synonym">Faba vulgaris</name>
    <dbReference type="NCBI Taxonomy" id="3906"/>
    <lineage>
        <taxon>Eukaryota</taxon>
        <taxon>Viridiplantae</taxon>
        <taxon>Streptophyta</taxon>
        <taxon>Embryophyta</taxon>
        <taxon>Tracheophyta</taxon>
        <taxon>Spermatophyta</taxon>
        <taxon>Magnoliopsida</taxon>
        <taxon>eudicotyledons</taxon>
        <taxon>Gunneridae</taxon>
        <taxon>Pentapetalae</taxon>
        <taxon>rosids</taxon>
        <taxon>fabids</taxon>
        <taxon>Fabales</taxon>
        <taxon>Fabaceae</taxon>
        <taxon>Papilionoideae</taxon>
        <taxon>50 kb inversion clade</taxon>
        <taxon>NPAAA clade</taxon>
        <taxon>Hologalegina</taxon>
        <taxon>IRL clade</taxon>
        <taxon>Fabeae</taxon>
        <taxon>Vicia</taxon>
    </lineage>
</organism>
<gene>
    <name evidence="1" type="ORF">VFH_II121920</name>
</gene>
<dbReference type="Proteomes" id="UP001157006">
    <property type="component" value="Chromosome 2"/>
</dbReference>
<dbReference type="EMBL" id="OX451737">
    <property type="protein sequence ID" value="CAI8598322.1"/>
    <property type="molecule type" value="Genomic_DNA"/>
</dbReference>
<keyword evidence="2" id="KW-1185">Reference proteome</keyword>
<evidence type="ECO:0000313" key="1">
    <source>
        <dbReference type="EMBL" id="CAI8598322.1"/>
    </source>
</evidence>
<protein>
    <submittedName>
        <fullName evidence="1">Uncharacterized protein</fullName>
    </submittedName>
</protein>
<name>A0AAV0ZR13_VICFA</name>
<sequence length="155" mass="17766">MITGNNLRFFYRSPGFFKAYGVCVIFFKSLTASVYFVPHGGGFFLSNWDRGHTYLESLTILEQHEDEDEPFGMENLSSLRKLFRGLLSHGFQILIDMLIDMNQMEEAATTAGQELSAFESERCPIDQHSIHLIQIRDPSIDKIALEPEVRIKDTE</sequence>
<dbReference type="AlphaFoldDB" id="A0AAV0ZR13"/>
<proteinExistence type="predicted"/>